<comment type="subcellular location">
    <subcellularLocation>
        <location evidence="1">Cytoplasm</location>
    </subcellularLocation>
</comment>
<dbReference type="CDD" id="cd04171">
    <property type="entry name" value="SelB"/>
    <property type="match status" value="1"/>
</dbReference>
<dbReference type="InterPro" id="IPR048931">
    <property type="entry name" value="WHD_2nd_SelB_bact"/>
</dbReference>
<dbReference type="OrthoDB" id="9803139at2"/>
<evidence type="ECO:0000256" key="1">
    <source>
        <dbReference type="ARBA" id="ARBA00004496"/>
    </source>
</evidence>
<evidence type="ECO:0000256" key="7">
    <source>
        <dbReference type="ARBA" id="ARBA00025526"/>
    </source>
</evidence>
<dbReference type="PANTHER" id="PTHR43721:SF22">
    <property type="entry name" value="ELONGATION FACTOR TU, MITOCHONDRIAL"/>
    <property type="match status" value="1"/>
</dbReference>
<evidence type="ECO:0000256" key="5">
    <source>
        <dbReference type="ARBA" id="ARBA00022917"/>
    </source>
</evidence>
<keyword evidence="5" id="KW-0648">Protein biosynthesis</keyword>
<dbReference type="Gene3D" id="1.10.10.2770">
    <property type="match status" value="1"/>
</dbReference>
<dbReference type="InterPro" id="IPR036390">
    <property type="entry name" value="WH_DNA-bd_sf"/>
</dbReference>
<dbReference type="GO" id="GO:0005525">
    <property type="term" value="F:GTP binding"/>
    <property type="evidence" value="ECO:0007669"/>
    <property type="project" value="UniProtKB-KW"/>
</dbReference>
<keyword evidence="11" id="KW-1185">Reference proteome</keyword>
<dbReference type="Pfam" id="PF09106">
    <property type="entry name" value="WHD_2nd_SelB"/>
    <property type="match status" value="1"/>
</dbReference>
<dbReference type="GO" id="GO:0003924">
    <property type="term" value="F:GTPase activity"/>
    <property type="evidence" value="ECO:0007669"/>
    <property type="project" value="InterPro"/>
</dbReference>
<dbReference type="EMBL" id="QGUB01000002">
    <property type="protein sequence ID" value="PWW47760.1"/>
    <property type="molecule type" value="Genomic_DNA"/>
</dbReference>
<dbReference type="AlphaFoldDB" id="A0A317RDD1"/>
<dbReference type="GO" id="GO:0001514">
    <property type="term" value="P:selenocysteine incorporation"/>
    <property type="evidence" value="ECO:0007669"/>
    <property type="project" value="InterPro"/>
</dbReference>
<dbReference type="InterPro" id="IPR015190">
    <property type="entry name" value="Elong_fac_SelB-wing-hlx_typ-2"/>
</dbReference>
<evidence type="ECO:0000256" key="2">
    <source>
        <dbReference type="ARBA" id="ARBA00015953"/>
    </source>
</evidence>
<dbReference type="InterPro" id="IPR004535">
    <property type="entry name" value="Transl_elong_SelB"/>
</dbReference>
<keyword evidence="3" id="KW-0963">Cytoplasm</keyword>
<dbReference type="Pfam" id="PF21214">
    <property type="entry name" value="WHD_2nd_SelB_bact"/>
    <property type="match status" value="1"/>
</dbReference>
<organism evidence="10 11">
    <name type="scientific">Melaminivora alkalimesophila</name>
    <dbReference type="NCBI Taxonomy" id="1165852"/>
    <lineage>
        <taxon>Bacteria</taxon>
        <taxon>Pseudomonadati</taxon>
        <taxon>Pseudomonadota</taxon>
        <taxon>Betaproteobacteria</taxon>
        <taxon>Burkholderiales</taxon>
        <taxon>Comamonadaceae</taxon>
        <taxon>Melaminivora</taxon>
    </lineage>
</organism>
<keyword evidence="10" id="KW-0251">Elongation factor</keyword>
<dbReference type="InterPro" id="IPR027417">
    <property type="entry name" value="P-loop_NTPase"/>
</dbReference>
<dbReference type="PANTHER" id="PTHR43721">
    <property type="entry name" value="ELONGATION FACTOR TU-RELATED"/>
    <property type="match status" value="1"/>
</dbReference>
<dbReference type="Gene3D" id="2.40.30.10">
    <property type="entry name" value="Translation factors"/>
    <property type="match status" value="1"/>
</dbReference>
<dbReference type="SUPFAM" id="SSF50447">
    <property type="entry name" value="Translation proteins"/>
    <property type="match status" value="1"/>
</dbReference>
<dbReference type="CDD" id="cd03696">
    <property type="entry name" value="SelB_II"/>
    <property type="match status" value="1"/>
</dbReference>
<dbReference type="InterPro" id="IPR050055">
    <property type="entry name" value="EF-Tu_GTPase"/>
</dbReference>
<keyword evidence="4" id="KW-0547">Nucleotide-binding</keyword>
<evidence type="ECO:0000256" key="6">
    <source>
        <dbReference type="ARBA" id="ARBA00023134"/>
    </source>
</evidence>
<dbReference type="SUPFAM" id="SSF46785">
    <property type="entry name" value="Winged helix' DNA-binding domain"/>
    <property type="match status" value="3"/>
</dbReference>
<proteinExistence type="predicted"/>
<dbReference type="InterPro" id="IPR009001">
    <property type="entry name" value="Transl_elong_EF1A/Init_IF2_C"/>
</dbReference>
<dbReference type="Proteomes" id="UP000246483">
    <property type="component" value="Unassembled WGS sequence"/>
</dbReference>
<sequence length="646" mass="68935">MIIGTAGHIDHGKTTLVRALTGVETDRLPEERRRGISIELGYAYLPAGDEGAPPLGFVDVPGHERLLHTMLAGATGVRHALLVVAADDGAMPQTREHLAVLSLLGVAQGTVAVTKIDRLDHATRTPRLAQLQRELRSLLAPTSLADAPIFEVSAATGEGIAALRTHLLERARAEGTRAAADGAQVFRLPIDRAFTLAGVGTVATGTIASGSVRVGDELVLTPGPGGQPRSVRVRGIHAQNQPAEFARAGQRCALALAGVARDEVHRGDWACAPAVALSTTRIDVQVRLWPDEERALRSGTPVHVHLGTSDVVGSLVLLEQGSLAPGESALAQLVLHTGIAAWHGDRGVLRDASATRTIAGVRVLDPFAPQRWRHTPERLAQLAALALPQRAERLAALLQHTPLGLAVAQAARAEGLPTPAALPLPQDAILIDGGALALAPAALQGLEALALARLEDFHQRHPDEIGPDARRLRRLAAPRAGDALWQYAIERLIDTQALARTGHWLHLPQHAARMDAAEEQLAQRLRPRMADGGFDPPWVRDLARDLGAPEAQVRQTLASLARRGEAFQVVKDLYYPVATLERLAAIARECEGQPGGLHAAAFRDATGLGRKRAIQVLEFFNRVGFTRRVRDAHLLRPGTALFTDGG</sequence>
<comment type="caution">
    <text evidence="10">The sequence shown here is derived from an EMBL/GenBank/DDBJ whole genome shotgun (WGS) entry which is preliminary data.</text>
</comment>
<keyword evidence="6" id="KW-0342">GTP-binding</keyword>
<dbReference type="GO" id="GO:0005737">
    <property type="term" value="C:cytoplasm"/>
    <property type="evidence" value="ECO:0007669"/>
    <property type="project" value="UniProtKB-SubCell"/>
</dbReference>
<dbReference type="Pfam" id="PF00009">
    <property type="entry name" value="GTP_EFTU"/>
    <property type="match status" value="1"/>
</dbReference>
<dbReference type="PROSITE" id="PS00301">
    <property type="entry name" value="G_TR_1"/>
    <property type="match status" value="1"/>
</dbReference>
<dbReference type="Pfam" id="PF09107">
    <property type="entry name" value="WHD_3rd_SelB"/>
    <property type="match status" value="1"/>
</dbReference>
<name>A0A317RDD1_9BURK</name>
<dbReference type="SUPFAM" id="SSF52540">
    <property type="entry name" value="P-loop containing nucleoside triphosphate hydrolases"/>
    <property type="match status" value="1"/>
</dbReference>
<evidence type="ECO:0000256" key="4">
    <source>
        <dbReference type="ARBA" id="ARBA00022741"/>
    </source>
</evidence>
<dbReference type="GO" id="GO:0003746">
    <property type="term" value="F:translation elongation factor activity"/>
    <property type="evidence" value="ECO:0007669"/>
    <property type="project" value="UniProtKB-KW"/>
</dbReference>
<dbReference type="InterPro" id="IPR000795">
    <property type="entry name" value="T_Tr_GTP-bd_dom"/>
</dbReference>
<dbReference type="InterPro" id="IPR031157">
    <property type="entry name" value="G_TR_CS"/>
</dbReference>
<dbReference type="InterPro" id="IPR015191">
    <property type="entry name" value="SelB_WHD4"/>
</dbReference>
<dbReference type="InterPro" id="IPR057335">
    <property type="entry name" value="Beta-barrel_SelB"/>
</dbReference>
<dbReference type="CDD" id="cd15491">
    <property type="entry name" value="selB_III"/>
    <property type="match status" value="1"/>
</dbReference>
<dbReference type="InterPro" id="IPR004161">
    <property type="entry name" value="EFTu-like_2"/>
</dbReference>
<protein>
    <recommendedName>
        <fullName evidence="2">Selenocysteine-specific elongation factor</fullName>
    </recommendedName>
    <alternativeName>
        <fullName evidence="8">SelB translation factor</fullName>
    </alternativeName>
</protein>
<dbReference type="SUPFAM" id="SSF50465">
    <property type="entry name" value="EF-Tu/eEF-1alpha/eIF2-gamma C-terminal domain"/>
    <property type="match status" value="1"/>
</dbReference>
<evidence type="ECO:0000256" key="3">
    <source>
        <dbReference type="ARBA" id="ARBA00022490"/>
    </source>
</evidence>
<dbReference type="Gene3D" id="1.10.10.10">
    <property type="entry name" value="Winged helix-like DNA-binding domain superfamily/Winged helix DNA-binding domain"/>
    <property type="match status" value="1"/>
</dbReference>
<feature type="domain" description="Tr-type G" evidence="9">
    <location>
        <begin position="1"/>
        <end position="174"/>
    </location>
</feature>
<accession>A0A317RDD1</accession>
<dbReference type="Pfam" id="PF03144">
    <property type="entry name" value="GTP_EFTU_D2"/>
    <property type="match status" value="1"/>
</dbReference>
<dbReference type="RefSeq" id="WP_110012038.1">
    <property type="nucleotide sequence ID" value="NZ_QGUB01000002.1"/>
</dbReference>
<evidence type="ECO:0000313" key="10">
    <source>
        <dbReference type="EMBL" id="PWW47760.1"/>
    </source>
</evidence>
<dbReference type="InterPro" id="IPR036388">
    <property type="entry name" value="WH-like_DNA-bd_sf"/>
</dbReference>
<reference evidence="10 11" key="1">
    <citation type="submission" date="2018-05" db="EMBL/GenBank/DDBJ databases">
        <title>Genomic Encyclopedia of Type Strains, Phase IV (KMG-IV): sequencing the most valuable type-strain genomes for metagenomic binning, comparative biology and taxonomic classification.</title>
        <authorList>
            <person name="Goeker M."/>
        </authorList>
    </citation>
    <scope>NUCLEOTIDE SEQUENCE [LARGE SCALE GENOMIC DNA]</scope>
    <source>
        <strain evidence="10 11">DSM 26006</strain>
    </source>
</reference>
<dbReference type="PROSITE" id="PS51722">
    <property type="entry name" value="G_TR_2"/>
    <property type="match status" value="1"/>
</dbReference>
<gene>
    <name evidence="10" type="ORF">DFR36_102135</name>
</gene>
<dbReference type="NCBIfam" id="TIGR00475">
    <property type="entry name" value="selB"/>
    <property type="match status" value="1"/>
</dbReference>
<dbReference type="Pfam" id="PF25461">
    <property type="entry name" value="Beta-barrel_SelB"/>
    <property type="match status" value="1"/>
</dbReference>
<comment type="function">
    <text evidence="7">Translation factor necessary for the incorporation of selenocysteine into proteins. It probably replaces EF-Tu for the insertion of selenocysteine directed by the UGA codon. SelB binds GTP and GDP.</text>
</comment>
<evidence type="ECO:0000259" key="9">
    <source>
        <dbReference type="PROSITE" id="PS51722"/>
    </source>
</evidence>
<dbReference type="Gene3D" id="3.40.50.300">
    <property type="entry name" value="P-loop containing nucleotide triphosphate hydrolases"/>
    <property type="match status" value="1"/>
</dbReference>
<dbReference type="InterPro" id="IPR009000">
    <property type="entry name" value="Transl_B-barrel_sf"/>
</dbReference>
<evidence type="ECO:0000256" key="8">
    <source>
        <dbReference type="ARBA" id="ARBA00031615"/>
    </source>
</evidence>
<dbReference type="GO" id="GO:0003723">
    <property type="term" value="F:RNA binding"/>
    <property type="evidence" value="ECO:0007669"/>
    <property type="project" value="InterPro"/>
</dbReference>
<evidence type="ECO:0000313" key="11">
    <source>
        <dbReference type="Proteomes" id="UP000246483"/>
    </source>
</evidence>